<dbReference type="AlphaFoldDB" id="A0A241ZJC0"/>
<reference evidence="1 3" key="1">
    <citation type="submission" date="2015-12" db="EMBL/GenBank/DDBJ databases">
        <authorList>
            <person name="Wibberg D."/>
        </authorList>
    </citation>
    <scope>NUCLEOTIDE SEQUENCE [LARGE SCALE GENOMIC DNA]</scope>
    <source>
        <strain evidence="1">R2091</strain>
    </source>
</reference>
<gene>
    <name evidence="1" type="ORF">ABR2091_2543</name>
    <name evidence="2" type="ORF">B9X95_00085</name>
</gene>
<dbReference type="Pfam" id="PF08757">
    <property type="entry name" value="CotH"/>
    <property type="match status" value="1"/>
</dbReference>
<protein>
    <recommendedName>
        <fullName evidence="5">CotH kinase family protein</fullName>
    </recommendedName>
</protein>
<evidence type="ECO:0000313" key="1">
    <source>
        <dbReference type="EMBL" id="CUW35940.1"/>
    </source>
</evidence>
<dbReference type="EMBL" id="LN997846">
    <property type="protein sequence ID" value="CUW35940.1"/>
    <property type="molecule type" value="Genomic_DNA"/>
</dbReference>
<dbReference type="Proteomes" id="UP000066661">
    <property type="component" value="Chromosome I"/>
</dbReference>
<sequence length="781" mass="87964">MAQLMIEVPGTKISELEKTSSVSRGDVIPVVQDEETKQADIGQISDFVKSELGSAALKDVADFATPTSVAEVSQASQMRDDAQNERIERMEYSVYLFQKNGVYKAYRTKALMLLDVSNIPVNSIVTVVDDPDNNPDINDINGEYHFDGNDFLKLENNVLGLIKSKMAQAESNSKSYTDTEIKKLENNIDVSVENLIGKFVLSSDSENIFEFKDSSGNVVLALNKKGQLVSYDEDTKRSILLTNQEDIKELQKFVDELNLNNISVLLKLLATSNSSDLYTFEDSDGNIVLRLTKNGMLRSGQIDGLHNAVDALEYLKKLSKQSDDSKLIRFEDAEKNLLGYVDKFGNWVFNGVDVLNEINELKKFKNKAQAVTALKQIAVKAPESIIQIYLTDLPNLPDAKGTTVSGKGEFHFDGQSFSCFVKLEVQGASSASYAKKNWNIAFFSDQALTKALDVKIGDLLPHDELVFKSNWIDHTNIRNAMCYRLWEQFTASRTGYPRLETEKPYIGKTGKSALQSGANGVPRLYSALLYINDEFYGIGSFGTAKKRSNYNISKNKPKEIHIGMDGWNDITNLEVTNPTLYEMKAPSTPTADTWTAISNWNAFAQLSDANFTAQADNYLDKQNAIDFMIFAEFVKCRDVVSQNSAKNFQFISYDGKKFMFMPYDMDTVFGLEWTGAVVYDDTTGSQLVWNSSSSFWRKVKATYNTDIEARYKQLRDQKIISVENIYNLSTDLFSKFSISVVELELARWPVRPSLNITSLEQILTWTKKRIAFLDTYFNYTA</sequence>
<name>A0A241ZJC0_ACIBA</name>
<dbReference type="InterPro" id="IPR014867">
    <property type="entry name" value="Spore_coat_CotH_CotH2/3/7"/>
</dbReference>
<organism evidence="2 4">
    <name type="scientific">Acinetobacter baumannii</name>
    <dbReference type="NCBI Taxonomy" id="470"/>
    <lineage>
        <taxon>Bacteria</taxon>
        <taxon>Pseudomonadati</taxon>
        <taxon>Pseudomonadota</taxon>
        <taxon>Gammaproteobacteria</taxon>
        <taxon>Moraxellales</taxon>
        <taxon>Moraxellaceae</taxon>
        <taxon>Acinetobacter</taxon>
        <taxon>Acinetobacter calcoaceticus/baumannii complex</taxon>
    </lineage>
</organism>
<evidence type="ECO:0008006" key="5">
    <source>
        <dbReference type="Google" id="ProtNLM"/>
    </source>
</evidence>
<reference evidence="2 4" key="2">
    <citation type="submission" date="2017-05" db="EMBL/GenBank/DDBJ databases">
        <authorList>
            <person name="Song R."/>
            <person name="Chenine A.L."/>
            <person name="Ruprecht R.M."/>
        </authorList>
    </citation>
    <scope>NUCLEOTIDE SEQUENCE [LARGE SCALE GENOMIC DNA]</scope>
    <source>
        <strain evidence="2 4">PR350</strain>
    </source>
</reference>
<evidence type="ECO:0000313" key="2">
    <source>
        <dbReference type="EMBL" id="OTM94556.1"/>
    </source>
</evidence>
<proteinExistence type="predicted"/>
<dbReference type="Proteomes" id="UP000194699">
    <property type="component" value="Unassembled WGS sequence"/>
</dbReference>
<dbReference type="RefSeq" id="WP_041114749.1">
    <property type="nucleotide sequence ID" value="NZ_CAUYZO010000001.1"/>
</dbReference>
<accession>A0A241ZJC0</accession>
<dbReference type="EMBL" id="NGEL01000001">
    <property type="protein sequence ID" value="OTM94556.1"/>
    <property type="molecule type" value="Genomic_DNA"/>
</dbReference>
<evidence type="ECO:0000313" key="4">
    <source>
        <dbReference type="Proteomes" id="UP000194699"/>
    </source>
</evidence>
<evidence type="ECO:0000313" key="3">
    <source>
        <dbReference type="Proteomes" id="UP000066661"/>
    </source>
</evidence>